<dbReference type="EMBL" id="LKET01000021">
    <property type="protein sequence ID" value="KPU45506.1"/>
    <property type="molecule type" value="Genomic_DNA"/>
</dbReference>
<dbReference type="STRING" id="36849.OXPF_07390"/>
<dbReference type="Pfam" id="PF04122">
    <property type="entry name" value="CW_binding_2"/>
    <property type="match status" value="3"/>
</dbReference>
<keyword evidence="2" id="KW-0378">Hydrolase</keyword>
<dbReference type="PATRIC" id="fig|36849.3.peg.792"/>
<gene>
    <name evidence="2" type="primary">lytC_1</name>
    <name evidence="2" type="ORF">OXPF_07390</name>
</gene>
<comment type="caution">
    <text evidence="2">The sequence shown here is derived from an EMBL/GenBank/DDBJ whole genome shotgun (WGS) entry which is preliminary data.</text>
</comment>
<dbReference type="GO" id="GO:0008745">
    <property type="term" value="F:N-acetylmuramoyl-L-alanine amidase activity"/>
    <property type="evidence" value="ECO:0007669"/>
    <property type="project" value="UniProtKB-EC"/>
</dbReference>
<dbReference type="RefSeq" id="WP_054873855.1">
    <property type="nucleotide sequence ID" value="NZ_LKET01000021.1"/>
</dbReference>
<evidence type="ECO:0000313" key="3">
    <source>
        <dbReference type="Proteomes" id="UP000050326"/>
    </source>
</evidence>
<dbReference type="CDD" id="cd09854">
    <property type="entry name" value="PIN_VapC-like"/>
    <property type="match status" value="1"/>
</dbReference>
<keyword evidence="3" id="KW-1185">Reference proteome</keyword>
<proteinExistence type="predicted"/>
<protein>
    <submittedName>
        <fullName evidence="2">N-acetylmuramoyl-L-alanine amidase LytC</fullName>
        <ecNumber evidence="2">3.5.1.28</ecNumber>
    </submittedName>
</protein>
<dbReference type="Proteomes" id="UP000050326">
    <property type="component" value="Unassembled WGS sequence"/>
</dbReference>
<sequence>MNFKKYVSIMCSALIMTLSFGSHAFAAPSNQRLSGSDRYGTSTAISREGWTENSDYAVIAYGEDFPDALSATPLAKMYNAPILLVSKDSLDSIYGVDDIKVSEELVRLNVKKVFIVGGTGVVSEKVENEIKALETTTGAEIEIERLAGLDRFETSLKVAEKVGMDNGIVITTGLDFPDALSIAPIASAKGMPILLVNNTEVNEDALNALTEKGYIGDMEDAPKAYIIGGTGVVGQNVEDMFLNKERLAGIDAYETNAAVLNAFEEDIDYSTAYIATRNTFPDALAGSALAALNMSPVIITGDTPSAVTAGIISSKFDSINNVRILGGEGAVTTETFNRLVTDVAEIKEILTAMENTMNAKSMENVSELSFNASTSGMPQEVQDQLAPILQMVNDAKLNMVAKSSVNEDNTIAKTSLEMVLDSQELMELGFWMDMDLTGETSKQQAIVKLSELLNMDLPAELMDKEYMVIDSEDMEDGAAEAVLVDYAQMAALNQQFINEMAKAIEEYMQTPGTEDFVAYKGEKTVMTPAGQVNAKAYEVKVDNKALEQFLTLLAGEDQDLSDLDILGDKGIVITYYIADGYIVGQDMVFDLQLDLSKMGDVIGEEEAAEPMTGIINIEFNMSSVTYNIGGEVEVTFPELTEDNSFNYKEIENYTFE</sequence>
<keyword evidence="1" id="KW-0732">Signal</keyword>
<feature type="chain" id="PRO_5006153276" evidence="1">
    <location>
        <begin position="27"/>
        <end position="656"/>
    </location>
</feature>
<accession>A0A0P8WA70</accession>
<organism evidence="2 3">
    <name type="scientific">Oxobacter pfennigii</name>
    <dbReference type="NCBI Taxonomy" id="36849"/>
    <lineage>
        <taxon>Bacteria</taxon>
        <taxon>Bacillati</taxon>
        <taxon>Bacillota</taxon>
        <taxon>Clostridia</taxon>
        <taxon>Eubacteriales</taxon>
        <taxon>Clostridiaceae</taxon>
        <taxon>Oxobacter</taxon>
    </lineage>
</organism>
<evidence type="ECO:0000256" key="1">
    <source>
        <dbReference type="SAM" id="SignalP"/>
    </source>
</evidence>
<dbReference type="AlphaFoldDB" id="A0A0P8WA70"/>
<reference evidence="2 3" key="1">
    <citation type="submission" date="2015-09" db="EMBL/GenBank/DDBJ databases">
        <title>Genome sequence of Oxobacter pfennigii DSM 3222.</title>
        <authorList>
            <person name="Poehlein A."/>
            <person name="Bengelsdorf F.R."/>
            <person name="Schiel-Bengelsdorf B."/>
            <person name="Duerre P."/>
            <person name="Daniel R."/>
        </authorList>
    </citation>
    <scope>NUCLEOTIDE SEQUENCE [LARGE SCALE GENOMIC DNA]</scope>
    <source>
        <strain evidence="2 3">DSM 3222</strain>
    </source>
</reference>
<dbReference type="PANTHER" id="PTHR30032">
    <property type="entry name" value="N-ACETYLMURAMOYL-L-ALANINE AMIDASE-RELATED"/>
    <property type="match status" value="1"/>
</dbReference>
<dbReference type="InterPro" id="IPR007253">
    <property type="entry name" value="Cell_wall-bd_2"/>
</dbReference>
<dbReference type="Gene3D" id="3.40.50.12090">
    <property type="match status" value="2"/>
</dbReference>
<name>A0A0P8WA70_9CLOT</name>
<dbReference type="EC" id="3.5.1.28" evidence="2"/>
<evidence type="ECO:0000313" key="2">
    <source>
        <dbReference type="EMBL" id="KPU45506.1"/>
    </source>
</evidence>
<dbReference type="OrthoDB" id="1875486at2"/>
<feature type="signal peptide" evidence="1">
    <location>
        <begin position="1"/>
        <end position="26"/>
    </location>
</feature>
<dbReference type="InterPro" id="IPR051922">
    <property type="entry name" value="Bact_Sporulation_Assoc"/>
</dbReference>
<dbReference type="PANTHER" id="PTHR30032:SF8">
    <property type="entry name" value="GERMINATION-SPECIFIC N-ACETYLMURAMOYL-L-ALANINE AMIDASE"/>
    <property type="match status" value="1"/>
</dbReference>